<keyword evidence="5" id="KW-0408">Iron</keyword>
<keyword evidence="3" id="KW-0479">Metal-binding</keyword>
<accession>A0A1U7LT23</accession>
<evidence type="ECO:0000259" key="8">
    <source>
        <dbReference type="SMART" id="SM01117"/>
    </source>
</evidence>
<protein>
    <submittedName>
        <fullName evidence="9">Damage response protein 1</fullName>
    </submittedName>
</protein>
<dbReference type="GO" id="GO:0032443">
    <property type="term" value="P:regulation of ergosterol biosynthetic process"/>
    <property type="evidence" value="ECO:0007669"/>
    <property type="project" value="EnsemblFungi"/>
</dbReference>
<dbReference type="FunFam" id="3.10.120.10:FF:000003">
    <property type="entry name" value="membrane-associated progesterone receptor component 1"/>
    <property type="match status" value="1"/>
</dbReference>
<dbReference type="GO" id="GO:0006696">
    <property type="term" value="P:ergosterol biosynthetic process"/>
    <property type="evidence" value="ECO:0007669"/>
    <property type="project" value="EnsemblFungi"/>
</dbReference>
<dbReference type="PANTHER" id="PTHR10281:SF72">
    <property type="entry name" value="NEUDESIN"/>
    <property type="match status" value="1"/>
</dbReference>
<dbReference type="GO" id="GO:0020037">
    <property type="term" value="F:heme binding"/>
    <property type="evidence" value="ECO:0007669"/>
    <property type="project" value="EnsemblFungi"/>
</dbReference>
<dbReference type="EMBL" id="LXFE01000332">
    <property type="protein sequence ID" value="OLL25692.1"/>
    <property type="molecule type" value="Genomic_DNA"/>
</dbReference>
<dbReference type="GO" id="GO:0005768">
    <property type="term" value="C:endosome"/>
    <property type="evidence" value="ECO:0007669"/>
    <property type="project" value="EnsemblFungi"/>
</dbReference>
<evidence type="ECO:0000256" key="2">
    <source>
        <dbReference type="ARBA" id="ARBA00022617"/>
    </source>
</evidence>
<evidence type="ECO:0000256" key="4">
    <source>
        <dbReference type="ARBA" id="ARBA00022824"/>
    </source>
</evidence>
<dbReference type="STRING" id="1198029.A0A1U7LT23"/>
<evidence type="ECO:0000256" key="7">
    <source>
        <dbReference type="SAM" id="Phobius"/>
    </source>
</evidence>
<dbReference type="GO" id="GO:0016020">
    <property type="term" value="C:membrane"/>
    <property type="evidence" value="ECO:0007669"/>
    <property type="project" value="TreeGrafter"/>
</dbReference>
<dbReference type="OMA" id="ANEWETQ"/>
<evidence type="ECO:0000256" key="6">
    <source>
        <dbReference type="ARBA" id="ARBA00038357"/>
    </source>
</evidence>
<proteinExistence type="inferred from homology"/>
<evidence type="ECO:0000313" key="9">
    <source>
        <dbReference type="EMBL" id="OLL25692.1"/>
    </source>
</evidence>
<dbReference type="AlphaFoldDB" id="A0A1U7LT23"/>
<dbReference type="InterPro" id="IPR050577">
    <property type="entry name" value="MAPR/NEUFC/NENF-like"/>
</dbReference>
<feature type="transmembrane region" description="Helical" evidence="7">
    <location>
        <begin position="12"/>
        <end position="33"/>
    </location>
</feature>
<dbReference type="GO" id="GO:0005783">
    <property type="term" value="C:endoplasmic reticulum"/>
    <property type="evidence" value="ECO:0007669"/>
    <property type="project" value="UniProtKB-SubCell"/>
</dbReference>
<keyword evidence="10" id="KW-1185">Reference proteome</keyword>
<keyword evidence="4" id="KW-0256">Endoplasmic reticulum</keyword>
<dbReference type="SMART" id="SM01117">
    <property type="entry name" value="Cyt-b5"/>
    <property type="match status" value="1"/>
</dbReference>
<sequence>MDQESPPVATTVLPVYLTPLNLFLIALAIYVFYLKIRPAKVVFPEAVEPQIFKHYTPQTLAKFNGKDEKKILIGVKGHVYDVTPGAAFYGPSGPYGNFAGRDASRGLSKGSFDEDMITPLDHPIDDLKDLTDEEIKALNDWEDHFANKYALVGKLIEEADQPKEDEKRA</sequence>
<comment type="subcellular location">
    <subcellularLocation>
        <location evidence="1">Endoplasmic reticulum</location>
    </subcellularLocation>
</comment>
<evidence type="ECO:0000313" key="10">
    <source>
        <dbReference type="Proteomes" id="UP000186594"/>
    </source>
</evidence>
<dbReference type="Pfam" id="PF00173">
    <property type="entry name" value="Cyt-b5"/>
    <property type="match status" value="1"/>
</dbReference>
<dbReference type="OrthoDB" id="547796at2759"/>
<keyword evidence="7" id="KW-0472">Membrane</keyword>
<gene>
    <name evidence="9" type="ORF">NEOLI_000875</name>
</gene>
<reference evidence="9 10" key="1">
    <citation type="submission" date="2016-04" db="EMBL/GenBank/DDBJ databases">
        <title>Evolutionary innovation and constraint leading to complex multicellularity in the Ascomycota.</title>
        <authorList>
            <person name="Cisse O."/>
            <person name="Nguyen A."/>
            <person name="Hewitt D.A."/>
            <person name="Jedd G."/>
            <person name="Stajich J.E."/>
        </authorList>
    </citation>
    <scope>NUCLEOTIDE SEQUENCE [LARGE SCALE GENOMIC DNA]</scope>
    <source>
        <strain evidence="9 10">DAH-3</strain>
    </source>
</reference>
<dbReference type="Gene3D" id="3.10.120.10">
    <property type="entry name" value="Cytochrome b5-like heme/steroid binding domain"/>
    <property type="match status" value="1"/>
</dbReference>
<evidence type="ECO:0000256" key="5">
    <source>
        <dbReference type="ARBA" id="ARBA00023004"/>
    </source>
</evidence>
<dbReference type="PANTHER" id="PTHR10281">
    <property type="entry name" value="MEMBRANE-ASSOCIATED PROGESTERONE RECEPTOR COMPONENT-RELATED"/>
    <property type="match status" value="1"/>
</dbReference>
<feature type="domain" description="Cytochrome b5 heme-binding" evidence="8">
    <location>
        <begin position="55"/>
        <end position="156"/>
    </location>
</feature>
<dbReference type="SUPFAM" id="SSF55856">
    <property type="entry name" value="Cytochrome b5-like heme/steroid binding domain"/>
    <property type="match status" value="1"/>
</dbReference>
<comment type="caution">
    <text evidence="9">The sequence shown here is derived from an EMBL/GenBank/DDBJ whole genome shotgun (WGS) entry which is preliminary data.</text>
</comment>
<dbReference type="InterPro" id="IPR036400">
    <property type="entry name" value="Cyt_B5-like_heme/steroid_sf"/>
</dbReference>
<dbReference type="GO" id="GO:0046872">
    <property type="term" value="F:metal ion binding"/>
    <property type="evidence" value="ECO:0007669"/>
    <property type="project" value="UniProtKB-KW"/>
</dbReference>
<evidence type="ECO:0000256" key="3">
    <source>
        <dbReference type="ARBA" id="ARBA00022723"/>
    </source>
</evidence>
<keyword evidence="2" id="KW-0349">Heme</keyword>
<keyword evidence="7" id="KW-1133">Transmembrane helix</keyword>
<dbReference type="GO" id="GO:0008047">
    <property type="term" value="F:enzyme activator activity"/>
    <property type="evidence" value="ECO:0007669"/>
    <property type="project" value="EnsemblFungi"/>
</dbReference>
<comment type="similarity">
    <text evidence="6">Belongs to the cytochrome b5 family. MAPR subfamily.</text>
</comment>
<name>A0A1U7LT23_NEOID</name>
<evidence type="ECO:0000256" key="1">
    <source>
        <dbReference type="ARBA" id="ARBA00004240"/>
    </source>
</evidence>
<dbReference type="InterPro" id="IPR001199">
    <property type="entry name" value="Cyt_B5-like_heme/steroid-bd"/>
</dbReference>
<dbReference type="Proteomes" id="UP000186594">
    <property type="component" value="Unassembled WGS sequence"/>
</dbReference>
<organism evidence="9 10">
    <name type="scientific">Neolecta irregularis (strain DAH-3)</name>
    <dbReference type="NCBI Taxonomy" id="1198029"/>
    <lineage>
        <taxon>Eukaryota</taxon>
        <taxon>Fungi</taxon>
        <taxon>Dikarya</taxon>
        <taxon>Ascomycota</taxon>
        <taxon>Taphrinomycotina</taxon>
        <taxon>Neolectales</taxon>
        <taxon>Neolectaceae</taxon>
        <taxon>Neolecta</taxon>
    </lineage>
</organism>
<keyword evidence="7" id="KW-0812">Transmembrane</keyword>